<proteinExistence type="inferred from homology"/>
<reference evidence="7" key="1">
    <citation type="submission" date="2019-12" db="EMBL/GenBank/DDBJ databases">
        <title>Comparative genomics gives insights into the taxonomy of the Azoarcus-Aromatoleum group and reveals separate origins of nif in the plant-associated Azoarcus and non-plant-associated Aromatoleum sub-groups.</title>
        <authorList>
            <person name="Lafos M."/>
            <person name="Maluk M."/>
            <person name="Batista M."/>
            <person name="Junghare M."/>
            <person name="Carmona M."/>
            <person name="Faoro H."/>
            <person name="Cruz L.M."/>
            <person name="Battistoni F."/>
            <person name="De Souza E."/>
            <person name="Pedrosa F."/>
            <person name="Chen W.-M."/>
            <person name="Poole P.S."/>
            <person name="Dixon R.A."/>
            <person name="James E.K."/>
        </authorList>
    </citation>
    <scope>NUCLEOTIDE SEQUENCE</scope>
    <source>
        <strain evidence="7">U120</strain>
    </source>
</reference>
<gene>
    <name evidence="7" type="ORF">GO608_13170</name>
</gene>
<dbReference type="RefSeq" id="WP_169199505.1">
    <property type="nucleotide sequence ID" value="NZ_WTVH02000009.1"/>
</dbReference>
<dbReference type="PANTHER" id="PTHR38099">
    <property type="entry name" value="LARGE RIBOSOMAL RNA SUBUNIT ACCUMULATION PROTEIN YCED"/>
    <property type="match status" value="1"/>
</dbReference>
<evidence type="ECO:0000313" key="8">
    <source>
        <dbReference type="Proteomes" id="UP000601990"/>
    </source>
</evidence>
<protein>
    <recommendedName>
        <fullName evidence="3">Large ribosomal RNA subunit accumulation protein YceD</fullName>
    </recommendedName>
    <alternativeName>
        <fullName evidence="5">23S rRNA accumulation protein YceD</fullName>
    </alternativeName>
</protein>
<evidence type="ECO:0000256" key="5">
    <source>
        <dbReference type="ARBA" id="ARBA00031841"/>
    </source>
</evidence>
<evidence type="ECO:0000256" key="2">
    <source>
        <dbReference type="ARBA" id="ARBA00010740"/>
    </source>
</evidence>
<comment type="function">
    <text evidence="1">Plays a role in synthesis, processing and/or stability of 23S rRNA.</text>
</comment>
<accession>A0ABX1N4S8</accession>
<name>A0ABX1N4S8_9RHOO</name>
<dbReference type="Proteomes" id="UP000601990">
    <property type="component" value="Unassembled WGS sequence"/>
</dbReference>
<dbReference type="InterPro" id="IPR039255">
    <property type="entry name" value="YceD_bac"/>
</dbReference>
<evidence type="ECO:0000256" key="6">
    <source>
        <dbReference type="SAM" id="MobiDB-lite"/>
    </source>
</evidence>
<dbReference type="InterPro" id="IPR003772">
    <property type="entry name" value="YceD"/>
</dbReference>
<sequence length="167" mass="18502">MSQRCLIPDPFKFAAEGRKLSGTIPSADLRRLADVLLDTSGEVIYELSGELGVDRKPRLRLRATGVFPLQCQRCLGRMDWPLNIETRLELVRPGQAIPEGELENDEFDAIEATPDLDVLALVEDEIVLAVPIAPRHEKCDVPRPSDGAEKKSPFAALEKLRKSDDAT</sequence>
<feature type="region of interest" description="Disordered" evidence="6">
    <location>
        <begin position="137"/>
        <end position="167"/>
    </location>
</feature>
<evidence type="ECO:0000256" key="3">
    <source>
        <dbReference type="ARBA" id="ARBA00015716"/>
    </source>
</evidence>
<keyword evidence="4" id="KW-0690">Ribosome biogenesis</keyword>
<evidence type="ECO:0000256" key="4">
    <source>
        <dbReference type="ARBA" id="ARBA00022517"/>
    </source>
</evidence>
<dbReference type="PANTHER" id="PTHR38099:SF1">
    <property type="entry name" value="LARGE RIBOSOMAL RNA SUBUNIT ACCUMULATION PROTEIN YCED"/>
    <property type="match status" value="1"/>
</dbReference>
<evidence type="ECO:0000313" key="7">
    <source>
        <dbReference type="EMBL" id="NMF94278.1"/>
    </source>
</evidence>
<comment type="caution">
    <text evidence="7">The sequence shown here is derived from an EMBL/GenBank/DDBJ whole genome shotgun (WGS) entry which is preliminary data.</text>
</comment>
<dbReference type="EMBL" id="WTVH01000026">
    <property type="protein sequence ID" value="NMF94278.1"/>
    <property type="molecule type" value="Genomic_DNA"/>
</dbReference>
<comment type="similarity">
    <text evidence="2">Belongs to the DUF177 domain family.</text>
</comment>
<evidence type="ECO:0000256" key="1">
    <source>
        <dbReference type="ARBA" id="ARBA00002868"/>
    </source>
</evidence>
<organism evidence="7 8">
    <name type="scientific">Aromatoleum buckelii</name>
    <dbReference type="NCBI Taxonomy" id="200254"/>
    <lineage>
        <taxon>Bacteria</taxon>
        <taxon>Pseudomonadati</taxon>
        <taxon>Pseudomonadota</taxon>
        <taxon>Betaproteobacteria</taxon>
        <taxon>Rhodocyclales</taxon>
        <taxon>Rhodocyclaceae</taxon>
        <taxon>Aromatoleum</taxon>
    </lineage>
</organism>
<dbReference type="Pfam" id="PF02620">
    <property type="entry name" value="YceD"/>
    <property type="match status" value="1"/>
</dbReference>
<keyword evidence="8" id="KW-1185">Reference proteome</keyword>